<dbReference type="Proteomes" id="UP000297564">
    <property type="component" value="Unassembled WGS sequence"/>
</dbReference>
<comment type="caution">
    <text evidence="2">The sequence shown here is derived from an EMBL/GenBank/DDBJ whole genome shotgun (WGS) entry which is preliminary data.</text>
</comment>
<dbReference type="InterPro" id="IPR009078">
    <property type="entry name" value="Ferritin-like_SF"/>
</dbReference>
<proteinExistence type="predicted"/>
<dbReference type="OrthoDB" id="5291582at2"/>
<dbReference type="SUPFAM" id="SSF47240">
    <property type="entry name" value="Ferritin-like"/>
    <property type="match status" value="1"/>
</dbReference>
<name>A0A4Z0BY87_9BURK</name>
<keyword evidence="3" id="KW-1185">Reference proteome</keyword>
<accession>A0A4Z0BY87</accession>
<sequence>MENEVATGLNRTGLDMAPMSRDDMIKFARSETALVPAGNSDQLSELRRSYALEADRVGSVPVPGKIKGVATTLKATMKGNKPSVLIDKLGERLAYERTGVRLYEALLVKASAASGGPMLDIPTLQRFRDDEESHFHMVGKYLEGLGADPTAMTPCADIAGVAGSGHLQVISDPRTTLAQALNSLLMVEMGDNAGWDLLVELAEDAGHADMAQAFTVALETERQHMESVRRWLREAVLDEAT</sequence>
<dbReference type="Gene3D" id="1.20.1260.10">
    <property type="match status" value="1"/>
</dbReference>
<gene>
    <name evidence="2" type="ORF">EZ242_00565</name>
</gene>
<dbReference type="RefSeq" id="WP_135283167.1">
    <property type="nucleotide sequence ID" value="NZ_SMLL01000001.1"/>
</dbReference>
<evidence type="ECO:0000313" key="3">
    <source>
        <dbReference type="Proteomes" id="UP000297564"/>
    </source>
</evidence>
<dbReference type="CDD" id="cd00657">
    <property type="entry name" value="Ferritin_like"/>
    <property type="match status" value="1"/>
</dbReference>
<dbReference type="InterPro" id="IPR012347">
    <property type="entry name" value="Ferritin-like"/>
</dbReference>
<feature type="domain" description="Ferritin-like diiron" evidence="1">
    <location>
        <begin position="171"/>
        <end position="241"/>
    </location>
</feature>
<dbReference type="AlphaFoldDB" id="A0A4Z0BY87"/>
<dbReference type="InterPro" id="IPR009040">
    <property type="entry name" value="Ferritin-like_diiron"/>
</dbReference>
<reference evidence="2 3" key="1">
    <citation type="submission" date="2019-03" db="EMBL/GenBank/DDBJ databases">
        <title>Ramlibacter rhizophilus CCTCC AB2015357, whole genome shotgun sequence.</title>
        <authorList>
            <person name="Zhang X."/>
            <person name="Feng G."/>
            <person name="Zhu H."/>
        </authorList>
    </citation>
    <scope>NUCLEOTIDE SEQUENCE [LARGE SCALE GENOMIC DNA]</scope>
    <source>
        <strain evidence="2 3">CCTCC AB2015357</strain>
    </source>
</reference>
<evidence type="ECO:0000313" key="2">
    <source>
        <dbReference type="EMBL" id="TFZ04286.1"/>
    </source>
</evidence>
<protein>
    <submittedName>
        <fullName evidence="2">Ferritin-like domain-containing protein</fullName>
    </submittedName>
</protein>
<organism evidence="2 3">
    <name type="scientific">Ramlibacter rhizophilus</name>
    <dbReference type="NCBI Taxonomy" id="1781167"/>
    <lineage>
        <taxon>Bacteria</taxon>
        <taxon>Pseudomonadati</taxon>
        <taxon>Pseudomonadota</taxon>
        <taxon>Betaproteobacteria</taxon>
        <taxon>Burkholderiales</taxon>
        <taxon>Comamonadaceae</taxon>
        <taxon>Ramlibacter</taxon>
    </lineage>
</organism>
<evidence type="ECO:0000259" key="1">
    <source>
        <dbReference type="PROSITE" id="PS50905"/>
    </source>
</evidence>
<dbReference type="PROSITE" id="PS50905">
    <property type="entry name" value="FERRITIN_LIKE"/>
    <property type="match status" value="1"/>
</dbReference>
<dbReference type="EMBL" id="SMLL01000001">
    <property type="protein sequence ID" value="TFZ04286.1"/>
    <property type="molecule type" value="Genomic_DNA"/>
</dbReference>